<dbReference type="GeneTree" id="ENSGT00940000156207"/>
<dbReference type="Pfam" id="PF00096">
    <property type="entry name" value="zf-C2H2"/>
    <property type="match status" value="4"/>
</dbReference>
<feature type="domain" description="C2H2-type" evidence="13">
    <location>
        <begin position="365"/>
        <end position="392"/>
    </location>
</feature>
<dbReference type="Gene3D" id="1.10.4020.10">
    <property type="entry name" value="DNA breaking-rejoining enzymes"/>
    <property type="match status" value="1"/>
</dbReference>
<evidence type="ECO:0000256" key="11">
    <source>
        <dbReference type="PROSITE-ProRule" id="PRU00042"/>
    </source>
</evidence>
<proteinExistence type="inferred from homology"/>
<dbReference type="GO" id="GO:0008270">
    <property type="term" value="F:zinc ion binding"/>
    <property type="evidence" value="ECO:0007669"/>
    <property type="project" value="UniProtKB-KW"/>
</dbReference>
<dbReference type="PROSITE" id="PS00028">
    <property type="entry name" value="ZINC_FINGER_C2H2_1"/>
    <property type="match status" value="7"/>
</dbReference>
<dbReference type="InterPro" id="IPR036236">
    <property type="entry name" value="Znf_C2H2_sf"/>
</dbReference>
<dbReference type="FunFam" id="3.30.160.60:FF:000355">
    <property type="entry name" value="zinc finger and SCAN domain-containing protein 20 isoform X1"/>
    <property type="match status" value="1"/>
</dbReference>
<feature type="domain" description="C2H2-type" evidence="13">
    <location>
        <begin position="253"/>
        <end position="280"/>
    </location>
</feature>
<dbReference type="CDD" id="cd07936">
    <property type="entry name" value="SCAN"/>
    <property type="match status" value="1"/>
</dbReference>
<keyword evidence="9" id="KW-0804">Transcription</keyword>
<evidence type="ECO:0000313" key="15">
    <source>
        <dbReference type="Ensembl" id="ENSACAP00000024985.1"/>
    </source>
</evidence>
<dbReference type="GO" id="GO:0006357">
    <property type="term" value="P:regulation of transcription by RNA polymerase II"/>
    <property type="evidence" value="ECO:0000318"/>
    <property type="project" value="GO_Central"/>
</dbReference>
<dbReference type="GO" id="GO:0000977">
    <property type="term" value="F:RNA polymerase II transcription regulatory region sequence-specific DNA binding"/>
    <property type="evidence" value="ECO:0000318"/>
    <property type="project" value="GO_Central"/>
</dbReference>
<evidence type="ECO:0000259" key="14">
    <source>
        <dbReference type="PROSITE" id="PS50804"/>
    </source>
</evidence>
<reference evidence="15" key="2">
    <citation type="submission" date="2025-08" db="UniProtKB">
        <authorList>
            <consortium name="Ensembl"/>
        </authorList>
    </citation>
    <scope>IDENTIFICATION</scope>
</reference>
<dbReference type="SMART" id="SM00355">
    <property type="entry name" value="ZnF_C2H2"/>
    <property type="match status" value="8"/>
</dbReference>
<dbReference type="FunFam" id="3.30.160.60:FF:001188">
    <property type="entry name" value="zinc finger protein 629 isoform X2"/>
    <property type="match status" value="1"/>
</dbReference>
<dbReference type="InterPro" id="IPR013087">
    <property type="entry name" value="Znf_C2H2_type"/>
</dbReference>
<evidence type="ECO:0000256" key="3">
    <source>
        <dbReference type="ARBA" id="ARBA00022723"/>
    </source>
</evidence>
<evidence type="ECO:0000256" key="8">
    <source>
        <dbReference type="ARBA" id="ARBA00023125"/>
    </source>
</evidence>
<keyword evidence="8" id="KW-0238">DNA-binding</keyword>
<evidence type="ECO:0000256" key="6">
    <source>
        <dbReference type="ARBA" id="ARBA00022833"/>
    </source>
</evidence>
<dbReference type="SMART" id="SM00431">
    <property type="entry name" value="SCAN"/>
    <property type="match status" value="1"/>
</dbReference>
<keyword evidence="4" id="KW-0677">Repeat</keyword>
<dbReference type="PROSITE" id="PS50804">
    <property type="entry name" value="SCAN_BOX"/>
    <property type="match status" value="1"/>
</dbReference>
<feature type="compositionally biased region" description="Low complexity" evidence="12">
    <location>
        <begin position="205"/>
        <end position="215"/>
    </location>
</feature>
<name>A0A803SPU5_ANOCA</name>
<feature type="domain" description="C2H2-type" evidence="13">
    <location>
        <begin position="393"/>
        <end position="420"/>
    </location>
</feature>
<keyword evidence="16" id="KW-1185">Reference proteome</keyword>
<feature type="domain" description="SCAN box" evidence="14">
    <location>
        <begin position="15"/>
        <end position="90"/>
    </location>
</feature>
<dbReference type="InterPro" id="IPR038269">
    <property type="entry name" value="SCAN_sf"/>
</dbReference>
<evidence type="ECO:0000313" key="16">
    <source>
        <dbReference type="Proteomes" id="UP000001646"/>
    </source>
</evidence>
<comment type="subcellular location">
    <subcellularLocation>
        <location evidence="1">Nucleus</location>
    </subcellularLocation>
</comment>
<evidence type="ECO:0000256" key="4">
    <source>
        <dbReference type="ARBA" id="ARBA00022737"/>
    </source>
</evidence>
<dbReference type="FunFam" id="3.30.160.60:FF:002343">
    <property type="entry name" value="Zinc finger protein 33A"/>
    <property type="match status" value="2"/>
</dbReference>
<dbReference type="PROSITE" id="PS50157">
    <property type="entry name" value="ZINC_FINGER_C2H2_2"/>
    <property type="match status" value="7"/>
</dbReference>
<keyword evidence="7" id="KW-0805">Transcription regulation</keyword>
<evidence type="ECO:0000256" key="1">
    <source>
        <dbReference type="ARBA" id="ARBA00004123"/>
    </source>
</evidence>
<dbReference type="InterPro" id="IPR003309">
    <property type="entry name" value="SCAN_dom"/>
</dbReference>
<feature type="domain" description="C2H2-type" evidence="13">
    <location>
        <begin position="309"/>
        <end position="336"/>
    </location>
</feature>
<keyword evidence="6" id="KW-0862">Zinc</keyword>
<reference evidence="15" key="3">
    <citation type="submission" date="2025-09" db="UniProtKB">
        <authorList>
            <consortium name="Ensembl"/>
        </authorList>
    </citation>
    <scope>IDENTIFICATION</scope>
</reference>
<evidence type="ECO:0000256" key="2">
    <source>
        <dbReference type="ARBA" id="ARBA00006991"/>
    </source>
</evidence>
<evidence type="ECO:0000259" key="13">
    <source>
        <dbReference type="PROSITE" id="PS50157"/>
    </source>
</evidence>
<accession>A0A803SPU5</accession>
<dbReference type="InParanoid" id="A0A803SPU5"/>
<feature type="domain" description="C2H2-type" evidence="13">
    <location>
        <begin position="337"/>
        <end position="364"/>
    </location>
</feature>
<dbReference type="Pfam" id="PF02023">
    <property type="entry name" value="SCAN"/>
    <property type="match status" value="1"/>
</dbReference>
<dbReference type="GO" id="GO:0005634">
    <property type="term" value="C:nucleus"/>
    <property type="evidence" value="ECO:0000318"/>
    <property type="project" value="GO_Central"/>
</dbReference>
<feature type="domain" description="C2H2-type" evidence="13">
    <location>
        <begin position="281"/>
        <end position="308"/>
    </location>
</feature>
<keyword evidence="5 11" id="KW-0863">Zinc-finger</keyword>
<evidence type="ECO:0000256" key="7">
    <source>
        <dbReference type="ARBA" id="ARBA00023015"/>
    </source>
</evidence>
<dbReference type="AlphaFoldDB" id="A0A803SPU5"/>
<dbReference type="FunFam" id="3.30.160.60:FF:000520">
    <property type="entry name" value="zinc finger protein 629 isoform X2"/>
    <property type="match status" value="1"/>
</dbReference>
<dbReference type="Ensembl" id="ENSACAT00000045666.1">
    <property type="protein sequence ID" value="ENSACAP00000024985.1"/>
    <property type="gene ID" value="ENSACAG00000042585.1"/>
</dbReference>
<dbReference type="GO" id="GO:0000981">
    <property type="term" value="F:DNA-binding transcription factor activity, RNA polymerase II-specific"/>
    <property type="evidence" value="ECO:0000318"/>
    <property type="project" value="GO_Central"/>
</dbReference>
<dbReference type="PANTHER" id="PTHR23226:SF377">
    <property type="entry name" value="ZINC FINGER AND SCAN DOMAIN-CONTAINING PROTEIN 20"/>
    <property type="match status" value="1"/>
</dbReference>
<dbReference type="SUPFAM" id="SSF47353">
    <property type="entry name" value="Retrovirus capsid dimerization domain-like"/>
    <property type="match status" value="1"/>
</dbReference>
<keyword evidence="10" id="KW-0539">Nucleus</keyword>
<comment type="similarity">
    <text evidence="2">Belongs to the krueppel C2H2-type zinc-finger protein family.</text>
</comment>
<keyword evidence="3" id="KW-0479">Metal-binding</keyword>
<feature type="region of interest" description="Disordered" evidence="12">
    <location>
        <begin position="199"/>
        <end position="225"/>
    </location>
</feature>
<dbReference type="SUPFAM" id="SSF57667">
    <property type="entry name" value="beta-beta-alpha zinc fingers"/>
    <property type="match status" value="5"/>
</dbReference>
<protein>
    <submittedName>
        <fullName evidence="15">Uncharacterized protein</fullName>
    </submittedName>
</protein>
<evidence type="ECO:0000256" key="5">
    <source>
        <dbReference type="ARBA" id="ARBA00022771"/>
    </source>
</evidence>
<feature type="domain" description="C2H2-type" evidence="13">
    <location>
        <begin position="177"/>
        <end position="204"/>
    </location>
</feature>
<organism evidence="15 16">
    <name type="scientific">Anolis carolinensis</name>
    <name type="common">Green anole</name>
    <name type="synonym">American chameleon</name>
    <dbReference type="NCBI Taxonomy" id="28377"/>
    <lineage>
        <taxon>Eukaryota</taxon>
        <taxon>Metazoa</taxon>
        <taxon>Chordata</taxon>
        <taxon>Craniata</taxon>
        <taxon>Vertebrata</taxon>
        <taxon>Euteleostomi</taxon>
        <taxon>Lepidosauria</taxon>
        <taxon>Squamata</taxon>
        <taxon>Bifurcata</taxon>
        <taxon>Unidentata</taxon>
        <taxon>Episquamata</taxon>
        <taxon>Toxicofera</taxon>
        <taxon>Iguania</taxon>
        <taxon>Dactyloidae</taxon>
        <taxon>Anolis</taxon>
    </lineage>
</organism>
<dbReference type="FunFam" id="1.10.4020.10:FF:000001">
    <property type="entry name" value="zinc finger protein 263 isoform X1"/>
    <property type="match status" value="1"/>
</dbReference>
<dbReference type="FunFam" id="3.30.160.60:FF:000620">
    <property type="entry name" value="Zinc finger protein 263"/>
    <property type="match status" value="2"/>
</dbReference>
<dbReference type="PANTHER" id="PTHR23226">
    <property type="entry name" value="ZINC FINGER AND SCAN DOMAIN-CONTAINING"/>
    <property type="match status" value="1"/>
</dbReference>
<evidence type="ECO:0000256" key="12">
    <source>
        <dbReference type="SAM" id="MobiDB-lite"/>
    </source>
</evidence>
<sequence length="486" mass="55154">DSRESGKEEWDLCAQQGFRLFSYQEASGPREVCSRLHSLCRLWLKPEQHSKAEMLDLVVLEQFLAVLPAEMERWVRECGAETSSQAVALLMERNCGVPSLSQEVSSPLCCSFPGGSDRLSEKEGERGRALLQRARCKQRNENKLKSDPAKRGNILSQSGEVCEISLEEITHKGRERHVCLVCRRSFRCKTSLNLHRRIHTRENSSKISDSGKASSLPSSRRTHTGEKPFKCLRCGRRFKWNRHQAVHRREKPFQCLECGKSFSWKKIFTSHRAKHSGDEPFECLECGKAFSCKVNFASHQVTHTRKLPFQCSACGKGFSHKGSLNRHRASHTGEKVFKCPECGKSFNHEISLLCHQRTHTGEKLYKCPECGKAFGRKTNLIRHQATHSGEKLFRCFECGKTFNRKGNLTCHQAIHTGEKLFKCSECGKRNNSQPKASRTSRVRPTEWGSFGVFWVGVVSSSSFQQWGVGGGWRRSILATLRSCGKE</sequence>
<dbReference type="Proteomes" id="UP000001646">
    <property type="component" value="Unplaced"/>
</dbReference>
<dbReference type="Gene3D" id="3.30.160.60">
    <property type="entry name" value="Classic Zinc Finger"/>
    <property type="match status" value="9"/>
</dbReference>
<evidence type="ECO:0000256" key="9">
    <source>
        <dbReference type="ARBA" id="ARBA00023163"/>
    </source>
</evidence>
<reference evidence="15" key="1">
    <citation type="submission" date="2009-12" db="EMBL/GenBank/DDBJ databases">
        <title>The Genome Sequence of Anolis carolinensis (Green Anole Lizard).</title>
        <authorList>
            <consortium name="The Genome Sequencing Platform"/>
            <person name="Di Palma F."/>
            <person name="Alfoldi J."/>
            <person name="Heiman D."/>
            <person name="Young S."/>
            <person name="Grabherr M."/>
            <person name="Johnson J."/>
            <person name="Lander E.S."/>
            <person name="Lindblad-Toh K."/>
        </authorList>
    </citation>
    <scope>NUCLEOTIDE SEQUENCE [LARGE SCALE GENOMIC DNA]</scope>
    <source>
        <strain evidence="15">JBL SC #1</strain>
    </source>
</reference>
<evidence type="ECO:0000256" key="10">
    <source>
        <dbReference type="ARBA" id="ARBA00023242"/>
    </source>
</evidence>